<dbReference type="InterPro" id="IPR047817">
    <property type="entry name" value="ABC2_TM_bact-type"/>
</dbReference>
<dbReference type="PROSITE" id="PS51012">
    <property type="entry name" value="ABC_TM2"/>
    <property type="match status" value="1"/>
</dbReference>
<protein>
    <recommendedName>
        <fullName evidence="5">Transport permease protein</fullName>
    </recommendedName>
</protein>
<comment type="similarity">
    <text evidence="5">Belongs to the ABC-2 integral membrane protein family.</text>
</comment>
<accession>M1NH39</accession>
<dbReference type="PANTHER" id="PTHR43229:SF2">
    <property type="entry name" value="NODULATION PROTEIN J"/>
    <property type="match status" value="1"/>
</dbReference>
<name>M1NH39_DESSD</name>
<dbReference type="GO" id="GO:0140359">
    <property type="term" value="F:ABC-type transporter activity"/>
    <property type="evidence" value="ECO:0007669"/>
    <property type="project" value="InterPro"/>
</dbReference>
<dbReference type="PRINTS" id="PR00164">
    <property type="entry name" value="ABC2TRNSPORT"/>
</dbReference>
<evidence type="ECO:0000256" key="5">
    <source>
        <dbReference type="RuleBase" id="RU361157"/>
    </source>
</evidence>
<feature type="transmembrane region" description="Helical" evidence="5">
    <location>
        <begin position="21"/>
        <end position="43"/>
    </location>
</feature>
<reference evidence="8" key="1">
    <citation type="journal article" date="2013" name="Stand. Genomic Sci.">
        <title>Complete genome sequence of Desulfocapsa sulfexigens, a marine deltaproteobacterium specialized in disproportionating inorganic sulfur compounds.</title>
        <authorList>
            <person name="Finster K.W."/>
            <person name="Kjeldsen K.U."/>
            <person name="Kube M."/>
            <person name="Reinhardt R."/>
            <person name="Mussmann M."/>
            <person name="Amann R."/>
            <person name="Schreiber L."/>
        </authorList>
    </citation>
    <scope>NUCLEOTIDE SEQUENCE [LARGE SCALE GENOMIC DNA]</scope>
    <source>
        <strain evidence="8">DSM 10523 / SB164P1</strain>
    </source>
</reference>
<evidence type="ECO:0000256" key="2">
    <source>
        <dbReference type="ARBA" id="ARBA00022692"/>
    </source>
</evidence>
<dbReference type="OrthoDB" id="9788252at2"/>
<dbReference type="STRING" id="1167006.UWK_02389"/>
<evidence type="ECO:0000256" key="3">
    <source>
        <dbReference type="ARBA" id="ARBA00022989"/>
    </source>
</evidence>
<dbReference type="GO" id="GO:0043190">
    <property type="term" value="C:ATP-binding cassette (ABC) transporter complex"/>
    <property type="evidence" value="ECO:0007669"/>
    <property type="project" value="InterPro"/>
</dbReference>
<dbReference type="InterPro" id="IPR013525">
    <property type="entry name" value="ABC2_TM"/>
</dbReference>
<feature type="transmembrane region" description="Helical" evidence="5">
    <location>
        <begin position="167"/>
        <end position="187"/>
    </location>
</feature>
<dbReference type="EMBL" id="CP003985">
    <property type="protein sequence ID" value="AGF78929.1"/>
    <property type="molecule type" value="Genomic_DNA"/>
</dbReference>
<dbReference type="AlphaFoldDB" id="M1NH39"/>
<evidence type="ECO:0000256" key="1">
    <source>
        <dbReference type="ARBA" id="ARBA00004141"/>
    </source>
</evidence>
<dbReference type="InterPro" id="IPR000412">
    <property type="entry name" value="ABC_2_transport"/>
</dbReference>
<keyword evidence="4 5" id="KW-0472">Membrane</keyword>
<evidence type="ECO:0000256" key="4">
    <source>
        <dbReference type="ARBA" id="ARBA00023136"/>
    </source>
</evidence>
<dbReference type="RefSeq" id="WP_015404617.1">
    <property type="nucleotide sequence ID" value="NC_020304.1"/>
</dbReference>
<dbReference type="Pfam" id="PF01061">
    <property type="entry name" value="ABC2_membrane"/>
    <property type="match status" value="1"/>
</dbReference>
<gene>
    <name evidence="7" type="ordered locus">UWK_02389</name>
</gene>
<feature type="domain" description="ABC transmembrane type-2" evidence="6">
    <location>
        <begin position="23"/>
        <end position="249"/>
    </location>
</feature>
<keyword evidence="3 5" id="KW-1133">Transmembrane helix</keyword>
<keyword evidence="5" id="KW-0813">Transport</keyword>
<dbReference type="PANTHER" id="PTHR43229">
    <property type="entry name" value="NODULATION PROTEIN J"/>
    <property type="match status" value="1"/>
</dbReference>
<evidence type="ECO:0000313" key="7">
    <source>
        <dbReference type="EMBL" id="AGF78929.1"/>
    </source>
</evidence>
<proteinExistence type="inferred from homology"/>
<feature type="transmembrane region" description="Helical" evidence="5">
    <location>
        <begin position="226"/>
        <end position="246"/>
    </location>
</feature>
<comment type="subcellular location">
    <subcellularLocation>
        <location evidence="5">Cell membrane</location>
        <topology evidence="5">Multi-pass membrane protein</topology>
    </subcellularLocation>
    <subcellularLocation>
        <location evidence="1">Membrane</location>
        <topology evidence="1">Multi-pass membrane protein</topology>
    </subcellularLocation>
</comment>
<dbReference type="PIRSF" id="PIRSF006648">
    <property type="entry name" value="DrrB"/>
    <property type="match status" value="1"/>
</dbReference>
<keyword evidence="5" id="KW-1003">Cell membrane</keyword>
<dbReference type="InterPro" id="IPR051784">
    <property type="entry name" value="Nod_factor_ABC_transporter"/>
</dbReference>
<dbReference type="Proteomes" id="UP000011721">
    <property type="component" value="Chromosome"/>
</dbReference>
<evidence type="ECO:0000259" key="6">
    <source>
        <dbReference type="PROSITE" id="PS51012"/>
    </source>
</evidence>
<keyword evidence="8" id="KW-1185">Reference proteome</keyword>
<sequence length="252" mass="28320">MTFFRFRTVWLRNNLVWSKHITSTLIGNLGQPLLFLLAMGYGLGKQVGTIEGLTYLQFLAPGLAASSVMYSAAFETTYGAYTRLTIQKTYEAILVTPLGVTDIVLGEIFWGASKGLLSGIIMLAALPLFGVWPSPWTLTLLPLLFLSGIFFAALGLIMTALATNYEFFNYFISLVLTPLFLFSGIFFSLHSIPERVRIFFELLPLTPFVTLSRMLCYGQFDQPWFVKLIGLSVLTFFTCQVAIFLIRKRLIQ</sequence>
<feature type="transmembrane region" description="Helical" evidence="5">
    <location>
        <begin position="140"/>
        <end position="161"/>
    </location>
</feature>
<organism evidence="7 8">
    <name type="scientific">Desulfocapsa sulfexigens (strain DSM 10523 / SB164P1)</name>
    <dbReference type="NCBI Taxonomy" id="1167006"/>
    <lineage>
        <taxon>Bacteria</taxon>
        <taxon>Pseudomonadati</taxon>
        <taxon>Thermodesulfobacteriota</taxon>
        <taxon>Desulfobulbia</taxon>
        <taxon>Desulfobulbales</taxon>
        <taxon>Desulfocapsaceae</taxon>
        <taxon>Desulfocapsa</taxon>
    </lineage>
</organism>
<evidence type="ECO:0000313" key="8">
    <source>
        <dbReference type="Proteomes" id="UP000011721"/>
    </source>
</evidence>
<keyword evidence="2 5" id="KW-0812">Transmembrane</keyword>
<dbReference type="KEGG" id="dsf:UWK_02389"/>
<dbReference type="HOGENOM" id="CLU_039483_3_1_7"/>
<feature type="transmembrane region" description="Helical" evidence="5">
    <location>
        <begin position="116"/>
        <end position="133"/>
    </location>
</feature>
<dbReference type="eggNOG" id="COG0842">
    <property type="taxonomic scope" value="Bacteria"/>
</dbReference>
<feature type="transmembrane region" description="Helical" evidence="5">
    <location>
        <begin position="55"/>
        <end position="78"/>
    </location>
</feature>